<evidence type="ECO:0000313" key="5">
    <source>
        <dbReference type="Proteomes" id="UP000244066"/>
    </source>
</evidence>
<keyword evidence="2" id="KW-0812">Transmembrane</keyword>
<gene>
    <name evidence="4" type="ORF">B9J98_04985</name>
</gene>
<keyword evidence="2" id="KW-0472">Membrane</keyword>
<evidence type="ECO:0000313" key="4">
    <source>
        <dbReference type="EMBL" id="PUA31998.1"/>
    </source>
</evidence>
<feature type="domain" description="DZANK-type" evidence="3">
    <location>
        <begin position="158"/>
        <end position="201"/>
    </location>
</feature>
<proteinExistence type="predicted"/>
<evidence type="ECO:0000256" key="2">
    <source>
        <dbReference type="SAM" id="Phobius"/>
    </source>
</evidence>
<dbReference type="InterPro" id="IPR025874">
    <property type="entry name" value="DZR"/>
</dbReference>
<organism evidence="4 5">
    <name type="scientific">Candidatus Terraquivivens tikiterensis</name>
    <dbReference type="NCBI Taxonomy" id="1980982"/>
    <lineage>
        <taxon>Archaea</taxon>
        <taxon>Nitrososphaerota</taxon>
        <taxon>Candidatus Wolframiiraptoraceae</taxon>
        <taxon>Candidatus Terraquivivens</taxon>
    </lineage>
</organism>
<evidence type="ECO:0000256" key="1">
    <source>
        <dbReference type="SAM" id="MobiDB-lite"/>
    </source>
</evidence>
<reference evidence="4 5" key="1">
    <citation type="submission" date="2017-04" db="EMBL/GenBank/DDBJ databases">
        <title>Draft Aigarchaeota genome from a New Zealand hot spring.</title>
        <authorList>
            <person name="Reysenbach A.-L."/>
            <person name="Donaho J.A."/>
            <person name="Gerhart J."/>
            <person name="Kelley J.F."/>
            <person name="Kouba K."/>
            <person name="Podar M."/>
            <person name="Stott M."/>
        </authorList>
    </citation>
    <scope>NUCLEOTIDE SEQUENCE [LARGE SCALE GENOMIC DNA]</scope>
    <source>
        <strain evidence="4">NZ13_MG1</strain>
    </source>
</reference>
<protein>
    <recommendedName>
        <fullName evidence="3">DZANK-type domain-containing protein</fullName>
    </recommendedName>
</protein>
<dbReference type="AlphaFoldDB" id="A0A2R7Y3B8"/>
<dbReference type="EMBL" id="NDWU01000011">
    <property type="protein sequence ID" value="PUA31998.1"/>
    <property type="molecule type" value="Genomic_DNA"/>
</dbReference>
<name>A0A2R7Y3B8_9ARCH</name>
<dbReference type="Pfam" id="PF12773">
    <property type="entry name" value="DZR"/>
    <property type="match status" value="1"/>
</dbReference>
<comment type="caution">
    <text evidence="4">The sequence shown here is derived from an EMBL/GenBank/DDBJ whole genome shotgun (WGS) entry which is preliminary data.</text>
</comment>
<keyword evidence="2" id="KW-1133">Transmembrane helix</keyword>
<feature type="transmembrane region" description="Helical" evidence="2">
    <location>
        <begin position="48"/>
        <end position="68"/>
    </location>
</feature>
<feature type="region of interest" description="Disordered" evidence="1">
    <location>
        <begin position="82"/>
        <end position="110"/>
    </location>
</feature>
<sequence length="226" mass="24233">MGFSKASIALCVAGIAVALVPTVLYIAYSQELSFLKMLEVEVVSGIPVYLGLSFLGVILTIVGLVTFVRAIRREQGPSLPYAGARPMPTAVSRPTQVRRPSAQQQPTTKSLDELVSSIEKELEEVVQKASVEHPSPQVQPQRPATAIKVVTMGMDEVCPSCGAVNPLGQKVCAECGADIYVEDPNLPACPVCGAPLKSPHKISDKVYVCRVCFSELEIPKEVSKKL</sequence>
<accession>A0A2R7Y3B8</accession>
<dbReference type="Proteomes" id="UP000244066">
    <property type="component" value="Unassembled WGS sequence"/>
</dbReference>
<feature type="transmembrane region" description="Helical" evidence="2">
    <location>
        <begin position="7"/>
        <end position="28"/>
    </location>
</feature>
<evidence type="ECO:0000259" key="3">
    <source>
        <dbReference type="Pfam" id="PF12773"/>
    </source>
</evidence>